<evidence type="ECO:0000256" key="5">
    <source>
        <dbReference type="ARBA" id="ARBA00023004"/>
    </source>
</evidence>
<evidence type="ECO:0000256" key="2">
    <source>
        <dbReference type="ARBA" id="ARBA00022617"/>
    </source>
</evidence>
<dbReference type="GO" id="GO:0046872">
    <property type="term" value="F:metal ion binding"/>
    <property type="evidence" value="ECO:0007669"/>
    <property type="project" value="UniProtKB-KW"/>
</dbReference>
<accession>A0A2S9GSX1</accession>
<dbReference type="Proteomes" id="UP000237839">
    <property type="component" value="Unassembled WGS sequence"/>
</dbReference>
<keyword evidence="2 6" id="KW-0349">Heme</keyword>
<reference evidence="9 10" key="1">
    <citation type="submission" date="2018-02" db="EMBL/GenBank/DDBJ databases">
        <title>Solimicrobium silvestre gen. nov., sp. nov., isolated from alpine forest soil.</title>
        <authorList>
            <person name="Margesin R."/>
            <person name="Albuquerque L."/>
            <person name="Zhang D.-C."/>
            <person name="Froufe H.J.C."/>
            <person name="Severino R."/>
            <person name="Roxo I."/>
            <person name="Egas C."/>
            <person name="Da Costa M.S."/>
        </authorList>
    </citation>
    <scope>NUCLEOTIDE SEQUENCE [LARGE SCALE GENOMIC DNA]</scope>
    <source>
        <strain evidence="9 10">S20-91</strain>
    </source>
</reference>
<dbReference type="AlphaFoldDB" id="A0A2S9GSX1"/>
<keyword evidence="4" id="KW-0249">Electron transport</keyword>
<keyword evidence="7" id="KW-0732">Signal</keyword>
<protein>
    <submittedName>
        <fullName evidence="9">Cytochrome c2</fullName>
    </submittedName>
</protein>
<dbReference type="PANTHER" id="PTHR11961">
    <property type="entry name" value="CYTOCHROME C"/>
    <property type="match status" value="1"/>
</dbReference>
<proteinExistence type="predicted"/>
<dbReference type="PRINTS" id="PR00604">
    <property type="entry name" value="CYTCHRMECIAB"/>
</dbReference>
<evidence type="ECO:0000256" key="3">
    <source>
        <dbReference type="ARBA" id="ARBA00022723"/>
    </source>
</evidence>
<dbReference type="RefSeq" id="WP_243405532.1">
    <property type="nucleotide sequence ID" value="NZ_PUGF01000035.1"/>
</dbReference>
<evidence type="ECO:0000256" key="1">
    <source>
        <dbReference type="ARBA" id="ARBA00022448"/>
    </source>
</evidence>
<dbReference type="Pfam" id="PF00034">
    <property type="entry name" value="Cytochrom_C"/>
    <property type="match status" value="1"/>
</dbReference>
<evidence type="ECO:0000256" key="4">
    <source>
        <dbReference type="ARBA" id="ARBA00022982"/>
    </source>
</evidence>
<dbReference type="InterPro" id="IPR002327">
    <property type="entry name" value="Cyt_c_1A/1B"/>
</dbReference>
<evidence type="ECO:0000259" key="8">
    <source>
        <dbReference type="PROSITE" id="PS51007"/>
    </source>
</evidence>
<dbReference type="PROSITE" id="PS51007">
    <property type="entry name" value="CYTC"/>
    <property type="match status" value="1"/>
</dbReference>
<feature type="chain" id="PRO_5015467474" evidence="7">
    <location>
        <begin position="24"/>
        <end position="125"/>
    </location>
</feature>
<evidence type="ECO:0000313" key="9">
    <source>
        <dbReference type="EMBL" id="PRC90810.1"/>
    </source>
</evidence>
<keyword evidence="10" id="KW-1185">Reference proteome</keyword>
<sequence>MAPYQYLSGMALFFWGVASTVCAAGNAERGLALYQSKCVACHSIDYNGVGPAHKGLFNRKAGSQTDYVYSPAVKGSTIIWNEQTLDKWLSNPEKLIPGQKMGFSVPSAKERADLITYLKITTEQK</sequence>
<evidence type="ECO:0000313" key="10">
    <source>
        <dbReference type="Proteomes" id="UP000237839"/>
    </source>
</evidence>
<keyword evidence="3 6" id="KW-0479">Metal-binding</keyword>
<feature type="domain" description="Cytochrome c" evidence="8">
    <location>
        <begin position="25"/>
        <end position="122"/>
    </location>
</feature>
<dbReference type="GO" id="GO:0020037">
    <property type="term" value="F:heme binding"/>
    <property type="evidence" value="ECO:0007669"/>
    <property type="project" value="InterPro"/>
</dbReference>
<keyword evidence="5 6" id="KW-0408">Iron</keyword>
<dbReference type="EMBL" id="PUGF01000035">
    <property type="protein sequence ID" value="PRC90810.1"/>
    <property type="molecule type" value="Genomic_DNA"/>
</dbReference>
<evidence type="ECO:0000256" key="6">
    <source>
        <dbReference type="PROSITE-ProRule" id="PRU00433"/>
    </source>
</evidence>
<name>A0A2S9GSX1_9BURK</name>
<dbReference type="Gene3D" id="1.10.760.10">
    <property type="entry name" value="Cytochrome c-like domain"/>
    <property type="match status" value="1"/>
</dbReference>
<dbReference type="GO" id="GO:0009055">
    <property type="term" value="F:electron transfer activity"/>
    <property type="evidence" value="ECO:0007669"/>
    <property type="project" value="InterPro"/>
</dbReference>
<feature type="signal peptide" evidence="7">
    <location>
        <begin position="1"/>
        <end position="23"/>
    </location>
</feature>
<dbReference type="InterPro" id="IPR009056">
    <property type="entry name" value="Cyt_c-like_dom"/>
</dbReference>
<dbReference type="InterPro" id="IPR036909">
    <property type="entry name" value="Cyt_c-like_dom_sf"/>
</dbReference>
<gene>
    <name evidence="9" type="ORF">S2091_4473</name>
</gene>
<evidence type="ECO:0000256" key="7">
    <source>
        <dbReference type="SAM" id="SignalP"/>
    </source>
</evidence>
<dbReference type="SUPFAM" id="SSF46626">
    <property type="entry name" value="Cytochrome c"/>
    <property type="match status" value="1"/>
</dbReference>
<comment type="caution">
    <text evidence="9">The sequence shown here is derived from an EMBL/GenBank/DDBJ whole genome shotgun (WGS) entry which is preliminary data.</text>
</comment>
<keyword evidence="1" id="KW-0813">Transport</keyword>
<organism evidence="9 10">
    <name type="scientific">Solimicrobium silvestre</name>
    <dbReference type="NCBI Taxonomy" id="2099400"/>
    <lineage>
        <taxon>Bacteria</taxon>
        <taxon>Pseudomonadati</taxon>
        <taxon>Pseudomonadota</taxon>
        <taxon>Betaproteobacteria</taxon>
        <taxon>Burkholderiales</taxon>
        <taxon>Oxalobacteraceae</taxon>
        <taxon>Solimicrobium</taxon>
    </lineage>
</organism>